<dbReference type="EMBL" id="JBFBVU010000002">
    <property type="protein sequence ID" value="MEV8465820.1"/>
    <property type="molecule type" value="Genomic_DNA"/>
</dbReference>
<dbReference type="Pfam" id="PF07298">
    <property type="entry name" value="NnrU"/>
    <property type="match status" value="1"/>
</dbReference>
<evidence type="ECO:0000256" key="3">
    <source>
        <dbReference type="ARBA" id="ARBA00022989"/>
    </source>
</evidence>
<comment type="subcellular location">
    <subcellularLocation>
        <location evidence="1">Membrane</location>
        <topology evidence="1">Multi-pass membrane protein</topology>
    </subcellularLocation>
</comment>
<name>A0ABV3L2R7_9RHOB</name>
<gene>
    <name evidence="7" type="ORF">AB0T83_03355</name>
</gene>
<sequence length="181" mass="19471">MFLLILGLALWIGAHLFKRIAPDHRASLGEKGKGMVALAIGAGLVLMILGYRGADYIAIWSPPAFLTHVNNLLMLISVYLFGVGSAKGRLAQIIRHPMLTGVKTWAFAHLLVNGDLASILLFGGILGWAVAEVVLINKAEPEWTPPAEIKPRGDVINIGISLVIYAVLAWVHTLFGLSVFG</sequence>
<proteinExistence type="predicted"/>
<evidence type="ECO:0000313" key="7">
    <source>
        <dbReference type="EMBL" id="MEV8465820.1"/>
    </source>
</evidence>
<evidence type="ECO:0000256" key="4">
    <source>
        <dbReference type="ARBA" id="ARBA00023136"/>
    </source>
</evidence>
<comment type="caution">
    <text evidence="7">The sequence shown here is derived from an EMBL/GenBank/DDBJ whole genome shotgun (WGS) entry which is preliminary data.</text>
</comment>
<feature type="transmembrane region" description="Helical" evidence="5">
    <location>
        <begin position="155"/>
        <end position="180"/>
    </location>
</feature>
<reference evidence="7 8" key="1">
    <citation type="submission" date="2024-07" db="EMBL/GenBank/DDBJ databases">
        <authorList>
            <person name="Kang M."/>
        </authorList>
    </citation>
    <scope>NUCLEOTIDE SEQUENCE [LARGE SCALE GENOMIC DNA]</scope>
    <source>
        <strain evidence="7 8">DFM31</strain>
    </source>
</reference>
<dbReference type="Proteomes" id="UP001553161">
    <property type="component" value="Unassembled WGS sequence"/>
</dbReference>
<accession>A0ABV3L2R7</accession>
<evidence type="ECO:0000256" key="1">
    <source>
        <dbReference type="ARBA" id="ARBA00004141"/>
    </source>
</evidence>
<evidence type="ECO:0000313" key="8">
    <source>
        <dbReference type="Proteomes" id="UP001553161"/>
    </source>
</evidence>
<keyword evidence="2 5" id="KW-0812">Transmembrane</keyword>
<keyword evidence="4 5" id="KW-0472">Membrane</keyword>
<keyword evidence="3 5" id="KW-1133">Transmembrane helix</keyword>
<evidence type="ECO:0000256" key="2">
    <source>
        <dbReference type="ARBA" id="ARBA00022692"/>
    </source>
</evidence>
<evidence type="ECO:0000259" key="6">
    <source>
        <dbReference type="Pfam" id="PF07298"/>
    </source>
</evidence>
<protein>
    <submittedName>
        <fullName evidence="7">NnrU family protein</fullName>
    </submittedName>
</protein>
<feature type="domain" description="NnrU" evidence="6">
    <location>
        <begin position="3"/>
        <end position="176"/>
    </location>
</feature>
<feature type="transmembrane region" description="Helical" evidence="5">
    <location>
        <begin position="116"/>
        <end position="135"/>
    </location>
</feature>
<organism evidence="7 8">
    <name type="scientific">Meridianimarinicoccus marinus</name>
    <dbReference type="NCBI Taxonomy" id="3231483"/>
    <lineage>
        <taxon>Bacteria</taxon>
        <taxon>Pseudomonadati</taxon>
        <taxon>Pseudomonadota</taxon>
        <taxon>Alphaproteobacteria</taxon>
        <taxon>Rhodobacterales</taxon>
        <taxon>Paracoccaceae</taxon>
        <taxon>Meridianimarinicoccus</taxon>
    </lineage>
</organism>
<dbReference type="InterPro" id="IPR009915">
    <property type="entry name" value="NnrU_dom"/>
</dbReference>
<evidence type="ECO:0000256" key="5">
    <source>
        <dbReference type="SAM" id="Phobius"/>
    </source>
</evidence>
<feature type="transmembrane region" description="Helical" evidence="5">
    <location>
        <begin position="32"/>
        <end position="51"/>
    </location>
</feature>
<feature type="transmembrane region" description="Helical" evidence="5">
    <location>
        <begin position="63"/>
        <end position="82"/>
    </location>
</feature>
<keyword evidence="8" id="KW-1185">Reference proteome</keyword>
<dbReference type="RefSeq" id="WP_366191540.1">
    <property type="nucleotide sequence ID" value="NZ_JBFBVU010000002.1"/>
</dbReference>